<sequence>MDGIRIGVQKGGCNGLEYTISYATDKNREKDDVIIIQHGVNVVVDNRALFYILGTTIDFKEDDLRSGFVFDNPNVKSTCGCEQSFSAFSFGTISDTFLIHSVFCFVLFSVFALFCFFFLFNKFFLVQSQENTKLLLLQVPKCKKKKTKKNMHIHIYSKRDKSNSYSKPFQKKMHEQKKKNLMYGRLNNKFKRKCLQLCDQNKKKKEINFFAIIIPF</sequence>
<evidence type="ECO:0000313" key="6">
    <source>
        <dbReference type="EMBL" id="ETO26611.1"/>
    </source>
</evidence>
<evidence type="ECO:0000259" key="5">
    <source>
        <dbReference type="Pfam" id="PF01521"/>
    </source>
</evidence>
<evidence type="ECO:0000256" key="3">
    <source>
        <dbReference type="ARBA" id="ARBA00022485"/>
    </source>
</evidence>
<keyword evidence="7" id="KW-1185">Reference proteome</keyword>
<dbReference type="Proteomes" id="UP000023152">
    <property type="component" value="Unassembled WGS sequence"/>
</dbReference>
<evidence type="ECO:0000256" key="2">
    <source>
        <dbReference type="ARBA" id="ARBA00006718"/>
    </source>
</evidence>
<dbReference type="GO" id="GO:0051537">
    <property type="term" value="F:2 iron, 2 sulfur cluster binding"/>
    <property type="evidence" value="ECO:0007669"/>
    <property type="project" value="TreeGrafter"/>
</dbReference>
<dbReference type="EMBL" id="ASPP01007744">
    <property type="protein sequence ID" value="ETO26611.1"/>
    <property type="molecule type" value="Genomic_DNA"/>
</dbReference>
<dbReference type="AlphaFoldDB" id="X6NKT7"/>
<proteinExistence type="inferred from homology"/>
<gene>
    <name evidence="6" type="ORF">RFI_10525</name>
</gene>
<dbReference type="PANTHER" id="PTHR10072">
    <property type="entry name" value="IRON-SULFUR CLUSTER ASSEMBLY PROTEIN"/>
    <property type="match status" value="1"/>
</dbReference>
<keyword evidence="4" id="KW-0472">Membrane</keyword>
<dbReference type="GO" id="GO:0016226">
    <property type="term" value="P:iron-sulfur cluster assembly"/>
    <property type="evidence" value="ECO:0007669"/>
    <property type="project" value="InterPro"/>
</dbReference>
<keyword evidence="3" id="KW-0411">Iron-sulfur</keyword>
<evidence type="ECO:0000256" key="1">
    <source>
        <dbReference type="ARBA" id="ARBA00005151"/>
    </source>
</evidence>
<dbReference type="SUPFAM" id="SSF89360">
    <property type="entry name" value="HesB-like domain"/>
    <property type="match status" value="1"/>
</dbReference>
<comment type="pathway">
    <text evidence="1">Cofactor biosynthesis; iron-sulfur cluster biosynthesis.</text>
</comment>
<feature type="domain" description="Core" evidence="5">
    <location>
        <begin position="3"/>
        <end position="82"/>
    </location>
</feature>
<organism evidence="6 7">
    <name type="scientific">Reticulomyxa filosa</name>
    <dbReference type="NCBI Taxonomy" id="46433"/>
    <lineage>
        <taxon>Eukaryota</taxon>
        <taxon>Sar</taxon>
        <taxon>Rhizaria</taxon>
        <taxon>Retaria</taxon>
        <taxon>Foraminifera</taxon>
        <taxon>Monothalamids</taxon>
        <taxon>Reticulomyxidae</taxon>
        <taxon>Reticulomyxa</taxon>
    </lineage>
</organism>
<feature type="transmembrane region" description="Helical" evidence="4">
    <location>
        <begin position="97"/>
        <end position="120"/>
    </location>
</feature>
<comment type="caution">
    <text evidence="6">The sequence shown here is derived from an EMBL/GenBank/DDBJ whole genome shotgun (WGS) entry which is preliminary data.</text>
</comment>
<keyword evidence="3" id="KW-0004">4Fe-4S</keyword>
<keyword evidence="3" id="KW-0408">Iron</keyword>
<dbReference type="NCBIfam" id="TIGR00049">
    <property type="entry name" value="iron-sulfur cluster assembly accessory protein"/>
    <property type="match status" value="1"/>
</dbReference>
<keyword evidence="4" id="KW-0812">Transmembrane</keyword>
<accession>X6NKT7</accession>
<reference evidence="6 7" key="1">
    <citation type="journal article" date="2013" name="Curr. Biol.">
        <title>The Genome of the Foraminiferan Reticulomyxa filosa.</title>
        <authorList>
            <person name="Glockner G."/>
            <person name="Hulsmann N."/>
            <person name="Schleicher M."/>
            <person name="Noegel A.A."/>
            <person name="Eichinger L."/>
            <person name="Gallinger C."/>
            <person name="Pawlowski J."/>
            <person name="Sierra R."/>
            <person name="Euteneuer U."/>
            <person name="Pillet L."/>
            <person name="Moustafa A."/>
            <person name="Platzer M."/>
            <person name="Groth M."/>
            <person name="Szafranski K."/>
            <person name="Schliwa M."/>
        </authorList>
    </citation>
    <scope>NUCLEOTIDE SEQUENCE [LARGE SCALE GENOMIC DNA]</scope>
</reference>
<protein>
    <recommendedName>
        <fullName evidence="5">Core domain-containing protein</fullName>
    </recommendedName>
</protein>
<dbReference type="Pfam" id="PF01521">
    <property type="entry name" value="Fe-S_biosyn"/>
    <property type="match status" value="1"/>
</dbReference>
<dbReference type="InterPro" id="IPR000361">
    <property type="entry name" value="ATAP_core_dom"/>
</dbReference>
<dbReference type="GO" id="GO:0051539">
    <property type="term" value="F:4 iron, 4 sulfur cluster binding"/>
    <property type="evidence" value="ECO:0007669"/>
    <property type="project" value="UniProtKB-KW"/>
</dbReference>
<evidence type="ECO:0000256" key="4">
    <source>
        <dbReference type="SAM" id="Phobius"/>
    </source>
</evidence>
<keyword evidence="4" id="KW-1133">Transmembrane helix</keyword>
<dbReference type="OrthoDB" id="333486at2759"/>
<dbReference type="InterPro" id="IPR035903">
    <property type="entry name" value="HesB-like_dom_sf"/>
</dbReference>
<dbReference type="Gene3D" id="2.60.300.12">
    <property type="entry name" value="HesB-like domain"/>
    <property type="match status" value="1"/>
</dbReference>
<comment type="similarity">
    <text evidence="2">Belongs to the HesB/IscA family.</text>
</comment>
<dbReference type="PANTHER" id="PTHR10072:SF41">
    <property type="entry name" value="IRON-SULFUR CLUSTER ASSEMBLY 1 HOMOLOG, MITOCHONDRIAL"/>
    <property type="match status" value="1"/>
</dbReference>
<dbReference type="InterPro" id="IPR050322">
    <property type="entry name" value="Fe-S_cluster_asmbl/transfer"/>
</dbReference>
<dbReference type="GO" id="GO:0005739">
    <property type="term" value="C:mitochondrion"/>
    <property type="evidence" value="ECO:0007669"/>
    <property type="project" value="TreeGrafter"/>
</dbReference>
<evidence type="ECO:0000313" key="7">
    <source>
        <dbReference type="Proteomes" id="UP000023152"/>
    </source>
</evidence>
<dbReference type="InterPro" id="IPR016092">
    <property type="entry name" value="ATAP"/>
</dbReference>
<name>X6NKT7_RETFI</name>
<keyword evidence="3" id="KW-0479">Metal-binding</keyword>